<dbReference type="EMBL" id="LRBG01000004">
    <property type="protein sequence ID" value="KXU90040.1"/>
    <property type="molecule type" value="Genomic_DNA"/>
</dbReference>
<feature type="transmembrane region" description="Helical" evidence="1">
    <location>
        <begin position="45"/>
        <end position="66"/>
    </location>
</feature>
<dbReference type="Proteomes" id="UP000075613">
    <property type="component" value="Unassembled WGS sequence"/>
</dbReference>
<keyword evidence="3" id="KW-1185">Reference proteome</keyword>
<organism evidence="2 3">
    <name type="scientific">Paraburkholderia monticola</name>
    <dbReference type="NCBI Taxonomy" id="1399968"/>
    <lineage>
        <taxon>Bacteria</taxon>
        <taxon>Pseudomonadati</taxon>
        <taxon>Pseudomonadota</taxon>
        <taxon>Betaproteobacteria</taxon>
        <taxon>Burkholderiales</taxon>
        <taxon>Burkholderiaceae</taxon>
        <taxon>Paraburkholderia</taxon>
    </lineage>
</organism>
<sequence>MMLLKLFWRGELELPVAFWGGLVIVDWLIVDELGVTLIRFSESAFLIRFYIALIVIFNIFVLPGLWRSATYWQGAKHWAAAAKLLCIYAAGRVLYMFAEPWIA</sequence>
<reference evidence="2 3" key="1">
    <citation type="journal article" date="2015" name="Int. J. Syst. Evol. Microbiol.">
        <title>Burkholderia monticola sp. nov., isolated from mountain soil.</title>
        <authorList>
            <person name="Baek I."/>
            <person name="Seo B."/>
            <person name="Lee I."/>
            <person name="Yi H."/>
            <person name="Chun J."/>
        </authorList>
    </citation>
    <scope>NUCLEOTIDE SEQUENCE [LARGE SCALE GENOMIC DNA]</scope>
    <source>
        <strain evidence="2 3">JC2948</strain>
    </source>
</reference>
<evidence type="ECO:0000313" key="3">
    <source>
        <dbReference type="Proteomes" id="UP000075613"/>
    </source>
</evidence>
<comment type="caution">
    <text evidence="2">The sequence shown here is derived from an EMBL/GenBank/DDBJ whole genome shotgun (WGS) entry which is preliminary data.</text>
</comment>
<evidence type="ECO:0000313" key="2">
    <source>
        <dbReference type="EMBL" id="KXU90040.1"/>
    </source>
</evidence>
<accession>A0A149PY93</accession>
<feature type="transmembrane region" description="Helical" evidence="1">
    <location>
        <begin position="12"/>
        <end position="30"/>
    </location>
</feature>
<dbReference type="RefSeq" id="WP_062125779.1">
    <property type="nucleotide sequence ID" value="NZ_LRBG01000004.1"/>
</dbReference>
<keyword evidence="1" id="KW-0812">Transmembrane</keyword>
<evidence type="ECO:0000256" key="1">
    <source>
        <dbReference type="SAM" id="Phobius"/>
    </source>
</evidence>
<dbReference type="STRING" id="1399968.CI15_07675"/>
<keyword evidence="1" id="KW-0472">Membrane</keyword>
<name>A0A149PY93_9BURK</name>
<dbReference type="OrthoDB" id="7861086at2"/>
<proteinExistence type="predicted"/>
<protein>
    <submittedName>
        <fullName evidence="2">Uncharacterized protein</fullName>
    </submittedName>
</protein>
<gene>
    <name evidence="2" type="ORF">CI15_07675</name>
</gene>
<dbReference type="AlphaFoldDB" id="A0A149PY93"/>
<keyword evidence="1" id="KW-1133">Transmembrane helix</keyword>